<keyword evidence="2" id="KW-0328">Glycosyltransferase</keyword>
<dbReference type="Pfam" id="PF00535">
    <property type="entry name" value="Glycos_transf_2"/>
    <property type="match status" value="1"/>
</dbReference>
<dbReference type="AlphaFoldDB" id="A0A3D5QBW0"/>
<dbReference type="InterPro" id="IPR029044">
    <property type="entry name" value="Nucleotide-diphossugar_trans"/>
</dbReference>
<evidence type="ECO:0000256" key="1">
    <source>
        <dbReference type="ARBA" id="ARBA00006739"/>
    </source>
</evidence>
<evidence type="ECO:0000256" key="2">
    <source>
        <dbReference type="ARBA" id="ARBA00022676"/>
    </source>
</evidence>
<dbReference type="SUPFAM" id="SSF53448">
    <property type="entry name" value="Nucleotide-diphospho-sugar transferases"/>
    <property type="match status" value="1"/>
</dbReference>
<feature type="domain" description="Glycosyltransferase 2-like" evidence="5">
    <location>
        <begin position="13"/>
        <end position="131"/>
    </location>
</feature>
<keyword evidence="3" id="KW-0808">Transferase</keyword>
<keyword evidence="4" id="KW-0472">Membrane</keyword>
<dbReference type="Proteomes" id="UP000262325">
    <property type="component" value="Unassembled WGS sequence"/>
</dbReference>
<dbReference type="PANTHER" id="PTHR43179">
    <property type="entry name" value="RHAMNOSYLTRANSFERASE WBBL"/>
    <property type="match status" value="1"/>
</dbReference>
<evidence type="ECO:0000256" key="3">
    <source>
        <dbReference type="ARBA" id="ARBA00022679"/>
    </source>
</evidence>
<evidence type="ECO:0000256" key="4">
    <source>
        <dbReference type="SAM" id="Phobius"/>
    </source>
</evidence>
<evidence type="ECO:0000313" key="6">
    <source>
        <dbReference type="EMBL" id="HCW93154.1"/>
    </source>
</evidence>
<dbReference type="InterPro" id="IPR001173">
    <property type="entry name" value="Glyco_trans_2-like"/>
</dbReference>
<evidence type="ECO:0000259" key="5">
    <source>
        <dbReference type="Pfam" id="PF00535"/>
    </source>
</evidence>
<organism evidence="6 7">
    <name type="scientific">Flexistipes sinusarabici</name>
    <dbReference type="NCBI Taxonomy" id="2352"/>
    <lineage>
        <taxon>Bacteria</taxon>
        <taxon>Pseudomonadati</taxon>
        <taxon>Deferribacterota</taxon>
        <taxon>Deferribacteres</taxon>
        <taxon>Deferribacterales</taxon>
        <taxon>Flexistipitaceae</taxon>
        <taxon>Flexistipes</taxon>
    </lineage>
</organism>
<name>A0A3D5QBW0_FLESI</name>
<comment type="similarity">
    <text evidence="1">Belongs to the glycosyltransferase 2 family.</text>
</comment>
<gene>
    <name evidence="6" type="ORF">DHM44_05690</name>
</gene>
<dbReference type="CDD" id="cd04186">
    <property type="entry name" value="GT_2_like_c"/>
    <property type="match status" value="1"/>
</dbReference>
<keyword evidence="4" id="KW-1133">Transmembrane helix</keyword>
<protein>
    <recommendedName>
        <fullName evidence="5">Glycosyltransferase 2-like domain-containing protein</fullName>
    </recommendedName>
</protein>
<sequence length="296" mass="34830">MFVMIKNDYPLISCLILNWNKKNETLQCLDSVNKQNYPNIEIVLIDNCSDDGSTETIIKTYPNIKLIKLDKNYGCPGGRNKGIEYCSGEFIFFCDNDGILHRDAIRNAIECISKSKDIAIVTGLVKNFETESEIDTKYDLSNPKCMETNLFQGGVSLHRKSIYSEVGFYPSDYMYGGEETYLSYLVLDAGYKIFKSDQVILWHKNVSSFENNEIKTIQKWTNAFMNAYQLYPVEYFLIYTLYFFTFYPYLAFKKGYLTPYLKSIRYYFKRLKNYKRNPVKRKTYKRFRKLKKGNNL</sequence>
<keyword evidence="4" id="KW-0812">Transmembrane</keyword>
<dbReference type="GO" id="GO:0016757">
    <property type="term" value="F:glycosyltransferase activity"/>
    <property type="evidence" value="ECO:0007669"/>
    <property type="project" value="UniProtKB-KW"/>
</dbReference>
<dbReference type="EMBL" id="DPPF01000111">
    <property type="protein sequence ID" value="HCW93154.1"/>
    <property type="molecule type" value="Genomic_DNA"/>
</dbReference>
<dbReference type="PANTHER" id="PTHR43179:SF12">
    <property type="entry name" value="GALACTOFURANOSYLTRANSFERASE GLFT2"/>
    <property type="match status" value="1"/>
</dbReference>
<evidence type="ECO:0000313" key="7">
    <source>
        <dbReference type="Proteomes" id="UP000262325"/>
    </source>
</evidence>
<accession>A0A3D5QBW0</accession>
<comment type="caution">
    <text evidence="6">The sequence shown here is derived from an EMBL/GenBank/DDBJ whole genome shotgun (WGS) entry which is preliminary data.</text>
</comment>
<dbReference type="Gene3D" id="3.90.550.10">
    <property type="entry name" value="Spore Coat Polysaccharide Biosynthesis Protein SpsA, Chain A"/>
    <property type="match status" value="1"/>
</dbReference>
<reference evidence="6 7" key="1">
    <citation type="journal article" date="2018" name="Nat. Biotechnol.">
        <title>A standardized bacterial taxonomy based on genome phylogeny substantially revises the tree of life.</title>
        <authorList>
            <person name="Parks D.H."/>
            <person name="Chuvochina M."/>
            <person name="Waite D.W."/>
            <person name="Rinke C."/>
            <person name="Skarshewski A."/>
            <person name="Chaumeil P.A."/>
            <person name="Hugenholtz P."/>
        </authorList>
    </citation>
    <scope>NUCLEOTIDE SEQUENCE [LARGE SCALE GENOMIC DNA]</scope>
    <source>
        <strain evidence="6">UBA8672</strain>
    </source>
</reference>
<proteinExistence type="inferred from homology"/>
<feature type="transmembrane region" description="Helical" evidence="4">
    <location>
        <begin position="235"/>
        <end position="252"/>
    </location>
</feature>